<evidence type="ECO:0000313" key="1">
    <source>
        <dbReference type="EMBL" id="USR92535.1"/>
    </source>
</evidence>
<keyword evidence="2" id="KW-1185">Reference proteome</keyword>
<dbReference type="EMBL" id="CP098611">
    <property type="protein sequence ID" value="USR92535.1"/>
    <property type="molecule type" value="Genomic_DNA"/>
</dbReference>
<proteinExistence type="predicted"/>
<accession>A0ABY5ATI7</accession>
<gene>
    <name evidence="1" type="ORF">NEA10_07405</name>
</gene>
<evidence type="ECO:0000313" key="2">
    <source>
        <dbReference type="Proteomes" id="UP001056708"/>
    </source>
</evidence>
<dbReference type="RefSeq" id="WP_252664687.1">
    <property type="nucleotide sequence ID" value="NZ_CP098611.1"/>
</dbReference>
<reference evidence="1" key="1">
    <citation type="submission" date="2022-06" db="EMBL/GenBank/DDBJ databases">
        <title>Genome sequence of Phormidium yuhuli AB48 isolated from an industrial photobioreactor environment.</title>
        <authorList>
            <person name="Qiu Y."/>
            <person name="Noonan A.J.C."/>
            <person name="Dofher K."/>
            <person name="Koch M."/>
            <person name="Kieft B."/>
            <person name="Lin X."/>
            <person name="Ziels R.M."/>
            <person name="Hallam S.J."/>
        </authorList>
    </citation>
    <scope>NUCLEOTIDE SEQUENCE</scope>
    <source>
        <strain evidence="1">AB48</strain>
    </source>
</reference>
<dbReference type="Proteomes" id="UP001056708">
    <property type="component" value="Chromosome"/>
</dbReference>
<protein>
    <submittedName>
        <fullName evidence="1">Uncharacterized protein</fullName>
    </submittedName>
</protein>
<sequence length="130" mass="15001">MKATSRITLKAFLLSLSERDELPPEWHSQLVQFDWNSDGGLAAVDEWASQHLNPSYDCWCDELEEPLAQRSKADAPDPNWEEENGWTQDELGNLLQQPQEHLIETAKAVSQDLKVWQKLRDRLFGRRAKG</sequence>
<name>A0ABY5ATI7_9CYAN</name>
<organism evidence="1 2">
    <name type="scientific">Phormidium yuhuli AB48</name>
    <dbReference type="NCBI Taxonomy" id="2940671"/>
    <lineage>
        <taxon>Bacteria</taxon>
        <taxon>Bacillati</taxon>
        <taxon>Cyanobacteriota</taxon>
        <taxon>Cyanophyceae</taxon>
        <taxon>Oscillatoriophycideae</taxon>
        <taxon>Oscillatoriales</taxon>
        <taxon>Oscillatoriaceae</taxon>
        <taxon>Phormidium</taxon>
        <taxon>Phormidium yuhuli</taxon>
    </lineage>
</organism>